<accession>A0A6A6FNQ6</accession>
<dbReference type="Pfam" id="PF20174">
    <property type="entry name" value="DUF6540"/>
    <property type="match status" value="1"/>
</dbReference>
<proteinExistence type="predicted"/>
<sequence length="139" mass="14956">MSYNVYTIERLDLSSPKHAVIFVETEKDAGGLIFEVTGSILHGTKYEKTASGRPDKSASFVPGSQRLIGSLEKSKLAAFESACAAVPVPGAQVQVNSTSTDHLKPIQRCGEWVEEVKAKAIAEGILLVGRTKGEWLVLL</sequence>
<gene>
    <name evidence="1" type="ORF">CERZMDRAFT_82168</name>
</gene>
<name>A0A6A6FNQ6_9PEZI</name>
<reference evidence="1" key="1">
    <citation type="journal article" date="2020" name="Stud. Mycol.">
        <title>101 Dothideomycetes genomes: a test case for predicting lifestyles and emergence of pathogens.</title>
        <authorList>
            <person name="Haridas S."/>
            <person name="Albert R."/>
            <person name="Binder M."/>
            <person name="Bloem J."/>
            <person name="Labutti K."/>
            <person name="Salamov A."/>
            <person name="Andreopoulos B."/>
            <person name="Baker S."/>
            <person name="Barry K."/>
            <person name="Bills G."/>
            <person name="Bluhm B."/>
            <person name="Cannon C."/>
            <person name="Castanera R."/>
            <person name="Culley D."/>
            <person name="Daum C."/>
            <person name="Ezra D."/>
            <person name="Gonzalez J."/>
            <person name="Henrissat B."/>
            <person name="Kuo A."/>
            <person name="Liang C."/>
            <person name="Lipzen A."/>
            <person name="Lutzoni F."/>
            <person name="Magnuson J."/>
            <person name="Mondo S."/>
            <person name="Nolan M."/>
            <person name="Ohm R."/>
            <person name="Pangilinan J."/>
            <person name="Park H.-J."/>
            <person name="Ramirez L."/>
            <person name="Alfaro M."/>
            <person name="Sun H."/>
            <person name="Tritt A."/>
            <person name="Yoshinaga Y."/>
            <person name="Zwiers L.-H."/>
            <person name="Turgeon B."/>
            <person name="Goodwin S."/>
            <person name="Spatafora J."/>
            <person name="Crous P."/>
            <person name="Grigoriev I."/>
        </authorList>
    </citation>
    <scope>NUCLEOTIDE SEQUENCE</scope>
    <source>
        <strain evidence="1">SCOH1-5</strain>
    </source>
</reference>
<dbReference type="OrthoDB" id="4135672at2759"/>
<dbReference type="Proteomes" id="UP000799539">
    <property type="component" value="Unassembled WGS sequence"/>
</dbReference>
<organism evidence="1 2">
    <name type="scientific">Cercospora zeae-maydis SCOH1-5</name>
    <dbReference type="NCBI Taxonomy" id="717836"/>
    <lineage>
        <taxon>Eukaryota</taxon>
        <taxon>Fungi</taxon>
        <taxon>Dikarya</taxon>
        <taxon>Ascomycota</taxon>
        <taxon>Pezizomycotina</taxon>
        <taxon>Dothideomycetes</taxon>
        <taxon>Dothideomycetidae</taxon>
        <taxon>Mycosphaerellales</taxon>
        <taxon>Mycosphaerellaceae</taxon>
        <taxon>Cercospora</taxon>
    </lineage>
</organism>
<dbReference type="EMBL" id="ML992666">
    <property type="protein sequence ID" value="KAF2215095.1"/>
    <property type="molecule type" value="Genomic_DNA"/>
</dbReference>
<dbReference type="AlphaFoldDB" id="A0A6A6FNQ6"/>
<evidence type="ECO:0000313" key="1">
    <source>
        <dbReference type="EMBL" id="KAF2215095.1"/>
    </source>
</evidence>
<keyword evidence="2" id="KW-1185">Reference proteome</keyword>
<evidence type="ECO:0000313" key="2">
    <source>
        <dbReference type="Proteomes" id="UP000799539"/>
    </source>
</evidence>
<dbReference type="InterPro" id="IPR046670">
    <property type="entry name" value="DUF6540"/>
</dbReference>
<protein>
    <submittedName>
        <fullName evidence="1">Uncharacterized protein</fullName>
    </submittedName>
</protein>